<evidence type="ECO:0000313" key="3">
    <source>
        <dbReference type="Proteomes" id="UP001367676"/>
    </source>
</evidence>
<dbReference type="EMBL" id="JBBCAQ010000037">
    <property type="protein sequence ID" value="KAK7574015.1"/>
    <property type="molecule type" value="Genomic_DNA"/>
</dbReference>
<evidence type="ECO:0000313" key="2">
    <source>
        <dbReference type="EMBL" id="KAK7574015.1"/>
    </source>
</evidence>
<keyword evidence="3" id="KW-1185">Reference proteome</keyword>
<dbReference type="SUPFAM" id="SSF52058">
    <property type="entry name" value="L domain-like"/>
    <property type="match status" value="1"/>
</dbReference>
<feature type="region of interest" description="Disordered" evidence="1">
    <location>
        <begin position="1"/>
        <end position="29"/>
    </location>
</feature>
<organism evidence="2 3">
    <name type="scientific">Parthenolecanium corni</name>
    <dbReference type="NCBI Taxonomy" id="536013"/>
    <lineage>
        <taxon>Eukaryota</taxon>
        <taxon>Metazoa</taxon>
        <taxon>Ecdysozoa</taxon>
        <taxon>Arthropoda</taxon>
        <taxon>Hexapoda</taxon>
        <taxon>Insecta</taxon>
        <taxon>Pterygota</taxon>
        <taxon>Neoptera</taxon>
        <taxon>Paraneoptera</taxon>
        <taxon>Hemiptera</taxon>
        <taxon>Sternorrhyncha</taxon>
        <taxon>Coccoidea</taxon>
        <taxon>Coccidae</taxon>
        <taxon>Parthenolecanium</taxon>
    </lineage>
</organism>
<comment type="caution">
    <text evidence="2">The sequence shown here is derived from an EMBL/GenBank/DDBJ whole genome shotgun (WGS) entry which is preliminary data.</text>
</comment>
<dbReference type="PANTHER" id="PTHR46282:SF2">
    <property type="entry name" value="LEUCINE-RICH MELANOCYTE DIFFERENTIATION-ASSOCIATED PROTEIN"/>
    <property type="match status" value="1"/>
</dbReference>
<dbReference type="PANTHER" id="PTHR46282">
    <property type="entry name" value="LEUCINE-RICH MELANOCYTE DIFFERENTIATION-ASSOCIATED PROTEIN"/>
    <property type="match status" value="1"/>
</dbReference>
<evidence type="ECO:0000256" key="1">
    <source>
        <dbReference type="SAM" id="MobiDB-lite"/>
    </source>
</evidence>
<name>A0AAN9XZC1_9HEMI</name>
<dbReference type="Proteomes" id="UP001367676">
    <property type="component" value="Unassembled WGS sequence"/>
</dbReference>
<dbReference type="Gene3D" id="3.80.10.10">
    <property type="entry name" value="Ribonuclease Inhibitor"/>
    <property type="match status" value="1"/>
</dbReference>
<sequence>MEPSSSRSSTFRAASLSSGINRRRQDHEAYERERAPIIYDEETDTLTYASQKVSHIPLGLWNMYPKTKRLDLSYNHINSLINVEKFEELRELILDNNCITERIRFPVMHLLKLLSVNNNRINDLPKFIIKVRQSFPHLRFLSLIRNEACPIMIPDLDSSNYQCYRLYILSNLPRLKYLDFTKVESSELEEAEQRGHLLYIRHPRPLTADEEVRAVEPLPRETFHNLEVKPAHKHRGEYMRTKICFANRESEGNRFIMNQDL</sequence>
<dbReference type="AlphaFoldDB" id="A0AAN9XZC1"/>
<protein>
    <submittedName>
        <fullName evidence="2">Uncharacterized protein</fullName>
    </submittedName>
</protein>
<feature type="compositionally biased region" description="Low complexity" evidence="1">
    <location>
        <begin position="1"/>
        <end position="18"/>
    </location>
</feature>
<dbReference type="InterPro" id="IPR032675">
    <property type="entry name" value="LRR_dom_sf"/>
</dbReference>
<reference evidence="2 3" key="1">
    <citation type="submission" date="2024-03" db="EMBL/GenBank/DDBJ databases">
        <title>Adaptation during the transition from Ophiocordyceps entomopathogen to insect associate is accompanied by gene loss and intensified selection.</title>
        <authorList>
            <person name="Ward C.M."/>
            <person name="Onetto C.A."/>
            <person name="Borneman A.R."/>
        </authorList>
    </citation>
    <scope>NUCLEOTIDE SEQUENCE [LARGE SCALE GENOMIC DNA]</scope>
    <source>
        <strain evidence="2">AWRI1</strain>
        <tissue evidence="2">Single Adult Female</tissue>
    </source>
</reference>
<dbReference type="InterPro" id="IPR043313">
    <property type="entry name" value="LRMDA"/>
</dbReference>
<gene>
    <name evidence="2" type="ORF">V9T40_011206</name>
</gene>
<proteinExistence type="predicted"/>
<accession>A0AAN9XZC1</accession>